<dbReference type="PROSITE" id="PS51257">
    <property type="entry name" value="PROKAR_LIPOPROTEIN"/>
    <property type="match status" value="1"/>
</dbReference>
<comment type="caution">
    <text evidence="1">The sequence shown here is derived from an EMBL/GenBank/DDBJ whole genome shotgun (WGS) entry which is preliminary data.</text>
</comment>
<name>A0A853FXZ4_9BURK</name>
<gene>
    <name evidence="1" type="ORF">H0A72_06595</name>
</gene>
<dbReference type="RefSeq" id="WP_180154275.1">
    <property type="nucleotide sequence ID" value="NZ_JACCEM010000003.1"/>
</dbReference>
<sequence length="139" mass="14617">MNRKLTVAAGIALCAGLAACSSTKDARQLSQKTVEYACGPDSVPLSAQYTFQGEQALAARVVYMNQVIELNRATASNADMVGNTFRGGGYTWTTDKFAEDDVEDAKGLMLTRESAQPGAAQASNVGSVVARDCKVESVS</sequence>
<accession>A0A853FXZ4</accession>
<protein>
    <submittedName>
        <fullName evidence="1">Uncharacterized protein</fullName>
    </submittedName>
</protein>
<dbReference type="Proteomes" id="UP000559809">
    <property type="component" value="Unassembled WGS sequence"/>
</dbReference>
<dbReference type="AlphaFoldDB" id="A0A853FXZ4"/>
<proteinExistence type="predicted"/>
<evidence type="ECO:0000313" key="1">
    <source>
        <dbReference type="EMBL" id="NYT48977.1"/>
    </source>
</evidence>
<evidence type="ECO:0000313" key="2">
    <source>
        <dbReference type="Proteomes" id="UP000559809"/>
    </source>
</evidence>
<organism evidence="1 2">
    <name type="scientific">Parapusillimonas granuli</name>
    <dbReference type="NCBI Taxonomy" id="380911"/>
    <lineage>
        <taxon>Bacteria</taxon>
        <taxon>Pseudomonadati</taxon>
        <taxon>Pseudomonadota</taxon>
        <taxon>Betaproteobacteria</taxon>
        <taxon>Burkholderiales</taxon>
        <taxon>Alcaligenaceae</taxon>
        <taxon>Parapusillimonas</taxon>
    </lineage>
</organism>
<reference evidence="1 2" key="1">
    <citation type="submission" date="2020-07" db="EMBL/GenBank/DDBJ databases">
        <title>Taxonomic revisions and descriptions of new bacterial species based on genomic comparisons in the high-G+C-content subgroup of the family Alcaligenaceae.</title>
        <authorList>
            <person name="Szabo A."/>
            <person name="Felfoldi T."/>
        </authorList>
    </citation>
    <scope>NUCLEOTIDE SEQUENCE [LARGE SCALE GENOMIC DNA]</scope>
    <source>
        <strain evidence="1 2">LMG 24012</strain>
    </source>
</reference>
<dbReference type="EMBL" id="JACCEM010000003">
    <property type="protein sequence ID" value="NYT48977.1"/>
    <property type="molecule type" value="Genomic_DNA"/>
</dbReference>
<keyword evidence="2" id="KW-1185">Reference proteome</keyword>